<name>A0A815XP45_9BILA</name>
<organism evidence="1 3">
    <name type="scientific">Rotaria magnacalcarata</name>
    <dbReference type="NCBI Taxonomy" id="392030"/>
    <lineage>
        <taxon>Eukaryota</taxon>
        <taxon>Metazoa</taxon>
        <taxon>Spiralia</taxon>
        <taxon>Gnathifera</taxon>
        <taxon>Rotifera</taxon>
        <taxon>Eurotatoria</taxon>
        <taxon>Bdelloidea</taxon>
        <taxon>Philodinida</taxon>
        <taxon>Philodinidae</taxon>
        <taxon>Rotaria</taxon>
    </lineage>
</organism>
<gene>
    <name evidence="1" type="ORF">CJN711_LOCUS31046</name>
    <name evidence="2" type="ORF">KQP761_LOCUS25151</name>
</gene>
<protein>
    <submittedName>
        <fullName evidence="1">Uncharacterized protein</fullName>
    </submittedName>
</protein>
<reference evidence="1" key="1">
    <citation type="submission" date="2021-02" db="EMBL/GenBank/DDBJ databases">
        <authorList>
            <person name="Nowell W R."/>
        </authorList>
    </citation>
    <scope>NUCLEOTIDE SEQUENCE</scope>
</reference>
<dbReference type="EMBL" id="CAJNOV010014763">
    <property type="protein sequence ID" value="CAF1559841.1"/>
    <property type="molecule type" value="Genomic_DNA"/>
</dbReference>
<dbReference type="EMBL" id="CAJNOW010013834">
    <property type="protein sequence ID" value="CAF1624759.1"/>
    <property type="molecule type" value="Genomic_DNA"/>
</dbReference>
<dbReference type="Proteomes" id="UP000663834">
    <property type="component" value="Unassembled WGS sequence"/>
</dbReference>
<evidence type="ECO:0000313" key="2">
    <source>
        <dbReference type="EMBL" id="CAF1624759.1"/>
    </source>
</evidence>
<accession>A0A815XP45</accession>
<evidence type="ECO:0000313" key="1">
    <source>
        <dbReference type="EMBL" id="CAF1559841.1"/>
    </source>
</evidence>
<proteinExistence type="predicted"/>
<comment type="caution">
    <text evidence="1">The sequence shown here is derived from an EMBL/GenBank/DDBJ whole genome shotgun (WGS) entry which is preliminary data.</text>
</comment>
<dbReference type="Proteomes" id="UP000663855">
    <property type="component" value="Unassembled WGS sequence"/>
</dbReference>
<sequence>MILALQTKPNYKLFLIRINILIFLSKNKNFLFFYLVTQALVRCRSHPLESIVEQQLEDIEPDISVEKAKARLSIGKTITYEHYIPLWKSILSVTSLKLKAYKYIFMVNLLSFCF</sequence>
<evidence type="ECO:0000313" key="3">
    <source>
        <dbReference type="Proteomes" id="UP000663855"/>
    </source>
</evidence>
<dbReference type="AlphaFoldDB" id="A0A815XP45"/>